<evidence type="ECO:0000313" key="1">
    <source>
        <dbReference type="EMBL" id="MDT0620478.1"/>
    </source>
</evidence>
<proteinExistence type="predicted"/>
<dbReference type="RefSeq" id="WP_311386856.1">
    <property type="nucleotide sequence ID" value="NZ_JAVRHU010000001.1"/>
</dbReference>
<reference evidence="1 2" key="1">
    <citation type="submission" date="2023-09" db="EMBL/GenBank/DDBJ databases">
        <authorList>
            <person name="Rey-Velasco X."/>
        </authorList>
    </citation>
    <scope>NUCLEOTIDE SEQUENCE [LARGE SCALE GENOMIC DNA]</scope>
    <source>
        <strain evidence="1 2">P007</strain>
    </source>
</reference>
<dbReference type="EMBL" id="JAVRHU010000001">
    <property type="protein sequence ID" value="MDT0620478.1"/>
    <property type="molecule type" value="Genomic_DNA"/>
</dbReference>
<dbReference type="Proteomes" id="UP001250662">
    <property type="component" value="Unassembled WGS sequence"/>
</dbReference>
<organism evidence="1 2">
    <name type="scientific">Croceitalea vernalis</name>
    <dbReference type="NCBI Taxonomy" id="3075599"/>
    <lineage>
        <taxon>Bacteria</taxon>
        <taxon>Pseudomonadati</taxon>
        <taxon>Bacteroidota</taxon>
        <taxon>Flavobacteriia</taxon>
        <taxon>Flavobacteriales</taxon>
        <taxon>Flavobacteriaceae</taxon>
        <taxon>Croceitalea</taxon>
    </lineage>
</organism>
<comment type="caution">
    <text evidence="1">The sequence shown here is derived from an EMBL/GenBank/DDBJ whole genome shotgun (WGS) entry which is preliminary data.</text>
</comment>
<evidence type="ECO:0000313" key="2">
    <source>
        <dbReference type="Proteomes" id="UP001250662"/>
    </source>
</evidence>
<sequence>MFFKQEKPITPKVLGFILLLLTAVSLNSTKVPLSQIISMGAIGSSLLGYSISYEICKEGVHFKHLKLFGLTVLKTKLKSLNADVIRAFPASFKSNFNWGPVAAMGKQNRTDKYVIRLFEGSRHFTIFKTSSFETASTRAKMLGEILQITTEVRK</sequence>
<keyword evidence="2" id="KW-1185">Reference proteome</keyword>
<protein>
    <submittedName>
        <fullName evidence="1">Uncharacterized protein</fullName>
    </submittedName>
</protein>
<name>A0ABU3BE93_9FLAO</name>
<accession>A0ABU3BE93</accession>
<gene>
    <name evidence="1" type="ORF">RM520_02515</name>
</gene>